<evidence type="ECO:0000313" key="2">
    <source>
        <dbReference type="EMBL" id="KIK61216.1"/>
    </source>
</evidence>
<dbReference type="OrthoDB" id="435460at2759"/>
<evidence type="ECO:0000256" key="1">
    <source>
        <dbReference type="SAM" id="MobiDB-lite"/>
    </source>
</evidence>
<feature type="compositionally biased region" description="Basic and acidic residues" evidence="1">
    <location>
        <begin position="474"/>
        <end position="491"/>
    </location>
</feature>
<sequence length="560" mass="64525">MTFTKDDDQFLVQFIARHNPDFRGRKGEILYKNLVQQRRSSHSWKSWQWYYIQHQDYFDPLVEKYQLDNGIPLPHVSGSTPTKKKYAFTEAEDEMLVEYIARNDLTGKRKGLHLYDGLAKRDRTAKAWCHRYSKNADYFDQLVDIYRRKHKINLHLLSTPESSTKTHSRPSLSAPSSIRFSREEDERLVAYLAENTSWTHSKGLQERKNLKVYAELAETEDTSRSALSLMSRYSSHMEYFERLIEQYRQRNRRTRLGKRKRADEEEDIAPRSRKNFHTTNPKPGTGAVDENEERELSLEEGGPLAVREQREEMYTLTSPTIRVTRSHMPQPKTQEDTEVHDMLEIDRYLREWSVSSVESDTQVASNSRSSILKRSGSRSAFDSNPASVPCSGLKVKVRVRFAYPHTGTHSPASASPAMSSSSSIPVTNSRAIVTECLPIKTGTSRSISFIRSRVRLPIRTSNNNKLPLSPPHNLESKFTRRKSSGSDKELGILHPPVSPQRQCSDSISTVLVRTGCRSRTVDRSIDRRKSLRLNPPVQNEPCRRTRSMVLKELARGRRNV</sequence>
<feature type="compositionally biased region" description="Basic residues" evidence="1">
    <location>
        <begin position="251"/>
        <end position="260"/>
    </location>
</feature>
<proteinExistence type="predicted"/>
<accession>A0A0D0BZA7</accession>
<organism evidence="2 3">
    <name type="scientific">Collybiopsis luxurians FD-317 M1</name>
    <dbReference type="NCBI Taxonomy" id="944289"/>
    <lineage>
        <taxon>Eukaryota</taxon>
        <taxon>Fungi</taxon>
        <taxon>Dikarya</taxon>
        <taxon>Basidiomycota</taxon>
        <taxon>Agaricomycotina</taxon>
        <taxon>Agaricomycetes</taxon>
        <taxon>Agaricomycetidae</taxon>
        <taxon>Agaricales</taxon>
        <taxon>Marasmiineae</taxon>
        <taxon>Omphalotaceae</taxon>
        <taxon>Collybiopsis</taxon>
        <taxon>Collybiopsis luxurians</taxon>
    </lineage>
</organism>
<dbReference type="Gene3D" id="1.10.10.60">
    <property type="entry name" value="Homeodomain-like"/>
    <property type="match status" value="2"/>
</dbReference>
<feature type="region of interest" description="Disordered" evidence="1">
    <location>
        <begin position="251"/>
        <end position="300"/>
    </location>
</feature>
<evidence type="ECO:0000313" key="3">
    <source>
        <dbReference type="Proteomes" id="UP000053593"/>
    </source>
</evidence>
<dbReference type="Proteomes" id="UP000053593">
    <property type="component" value="Unassembled WGS sequence"/>
</dbReference>
<feature type="region of interest" description="Disordered" evidence="1">
    <location>
        <begin position="461"/>
        <end position="500"/>
    </location>
</feature>
<protein>
    <recommendedName>
        <fullName evidence="4">Rap1 Myb domain-containing protein</fullName>
    </recommendedName>
</protein>
<name>A0A0D0BZA7_9AGAR</name>
<feature type="compositionally biased region" description="Polar residues" evidence="1">
    <location>
        <begin position="356"/>
        <end position="386"/>
    </location>
</feature>
<dbReference type="EMBL" id="KN834772">
    <property type="protein sequence ID" value="KIK61216.1"/>
    <property type="molecule type" value="Genomic_DNA"/>
</dbReference>
<dbReference type="AlphaFoldDB" id="A0A0D0BZA7"/>
<dbReference type="SUPFAM" id="SSF46689">
    <property type="entry name" value="Homeodomain-like"/>
    <property type="match status" value="2"/>
</dbReference>
<reference evidence="2 3" key="1">
    <citation type="submission" date="2014-04" db="EMBL/GenBank/DDBJ databases">
        <title>Evolutionary Origins and Diversification of the Mycorrhizal Mutualists.</title>
        <authorList>
            <consortium name="DOE Joint Genome Institute"/>
            <consortium name="Mycorrhizal Genomics Consortium"/>
            <person name="Kohler A."/>
            <person name="Kuo A."/>
            <person name="Nagy L.G."/>
            <person name="Floudas D."/>
            <person name="Copeland A."/>
            <person name="Barry K.W."/>
            <person name="Cichocki N."/>
            <person name="Veneault-Fourrey C."/>
            <person name="LaButti K."/>
            <person name="Lindquist E.A."/>
            <person name="Lipzen A."/>
            <person name="Lundell T."/>
            <person name="Morin E."/>
            <person name="Murat C."/>
            <person name="Riley R."/>
            <person name="Ohm R."/>
            <person name="Sun H."/>
            <person name="Tunlid A."/>
            <person name="Henrissat B."/>
            <person name="Grigoriev I.V."/>
            <person name="Hibbett D.S."/>
            <person name="Martin F."/>
        </authorList>
    </citation>
    <scope>NUCLEOTIDE SEQUENCE [LARGE SCALE GENOMIC DNA]</scope>
    <source>
        <strain evidence="2 3">FD-317 M1</strain>
    </source>
</reference>
<gene>
    <name evidence="2" type="ORF">GYMLUDRAFT_73582</name>
</gene>
<keyword evidence="3" id="KW-1185">Reference proteome</keyword>
<feature type="region of interest" description="Disordered" evidence="1">
    <location>
        <begin position="356"/>
        <end position="388"/>
    </location>
</feature>
<dbReference type="CDD" id="cd11655">
    <property type="entry name" value="rap1_myb-like"/>
    <property type="match status" value="1"/>
</dbReference>
<dbReference type="InterPro" id="IPR009057">
    <property type="entry name" value="Homeodomain-like_sf"/>
</dbReference>
<evidence type="ECO:0008006" key="4">
    <source>
        <dbReference type="Google" id="ProtNLM"/>
    </source>
</evidence>
<dbReference type="HOGENOM" id="CLU_486655_0_0_1"/>